<dbReference type="InterPro" id="IPR011989">
    <property type="entry name" value="ARM-like"/>
</dbReference>
<sequence length="135" mass="14236">MVVPTFGVVGIAGTVRQVLDVAKGIAGNPAADTGVLLRLLNSGVHSLYFTVIYRRDLPVAVYDAVVIHADPKVRGILADCWNAPAKQRARLASDPDPAVRAVVAIGPEPFRMVVEPLPEEIYVQPGIPTAKSGSG</sequence>
<dbReference type="Proteomes" id="UP001241758">
    <property type="component" value="Unassembled WGS sequence"/>
</dbReference>
<dbReference type="Gene3D" id="1.25.10.10">
    <property type="entry name" value="Leucine-rich Repeat Variant"/>
    <property type="match status" value="1"/>
</dbReference>
<keyword evidence="2" id="KW-1185">Reference proteome</keyword>
<comment type="caution">
    <text evidence="1">The sequence shown here is derived from an EMBL/GenBank/DDBJ whole genome shotgun (WGS) entry which is preliminary data.</text>
</comment>
<evidence type="ECO:0000313" key="2">
    <source>
        <dbReference type="Proteomes" id="UP001241758"/>
    </source>
</evidence>
<protein>
    <submittedName>
        <fullName evidence="1">Uncharacterized protein</fullName>
    </submittedName>
</protein>
<evidence type="ECO:0000313" key="1">
    <source>
        <dbReference type="EMBL" id="MDI6098705.1"/>
    </source>
</evidence>
<organism evidence="1 2">
    <name type="scientific">Actinoplanes sandaracinus</name>
    <dbReference type="NCBI Taxonomy" id="3045177"/>
    <lineage>
        <taxon>Bacteria</taxon>
        <taxon>Bacillati</taxon>
        <taxon>Actinomycetota</taxon>
        <taxon>Actinomycetes</taxon>
        <taxon>Micromonosporales</taxon>
        <taxon>Micromonosporaceae</taxon>
        <taxon>Actinoplanes</taxon>
    </lineage>
</organism>
<reference evidence="1 2" key="1">
    <citation type="submission" date="2023-05" db="EMBL/GenBank/DDBJ databases">
        <title>Actinoplanes sp. NEAU-A12 genome sequencing.</title>
        <authorList>
            <person name="Wang Z.-S."/>
        </authorList>
    </citation>
    <scope>NUCLEOTIDE SEQUENCE [LARGE SCALE GENOMIC DNA]</scope>
    <source>
        <strain evidence="1 2">NEAU-A12</strain>
    </source>
</reference>
<dbReference type="RefSeq" id="WP_282758526.1">
    <property type="nucleotide sequence ID" value="NZ_JASCTH010000005.1"/>
</dbReference>
<accession>A0ABT6WG75</accession>
<name>A0ABT6WG75_9ACTN</name>
<proteinExistence type="predicted"/>
<gene>
    <name evidence="1" type="ORF">QLQ12_08840</name>
</gene>
<dbReference type="EMBL" id="JASCTH010000005">
    <property type="protein sequence ID" value="MDI6098705.1"/>
    <property type="molecule type" value="Genomic_DNA"/>
</dbReference>